<dbReference type="Gene3D" id="3.30.470.10">
    <property type="match status" value="1"/>
</dbReference>
<comment type="subunit">
    <text evidence="3">Homodimer.</text>
</comment>
<evidence type="ECO:0000256" key="2">
    <source>
        <dbReference type="ARBA" id="ARBA00009320"/>
    </source>
</evidence>
<dbReference type="SUPFAM" id="SSF56752">
    <property type="entry name" value="D-aminoacid aminotransferase-like PLP-dependent enzymes"/>
    <property type="match status" value="1"/>
</dbReference>
<evidence type="ECO:0000256" key="5">
    <source>
        <dbReference type="ARBA" id="ARBA00022909"/>
    </source>
</evidence>
<proteinExistence type="inferred from homology"/>
<dbReference type="Gene3D" id="3.20.10.10">
    <property type="entry name" value="D-amino Acid Aminotransferase, subunit A, domain 2"/>
    <property type="match status" value="1"/>
</dbReference>
<comment type="catalytic activity">
    <reaction evidence="9">
        <text>4-amino-4-deoxychorismate = 4-aminobenzoate + pyruvate + H(+)</text>
        <dbReference type="Rhea" id="RHEA:16201"/>
        <dbReference type="ChEBI" id="CHEBI:15361"/>
        <dbReference type="ChEBI" id="CHEBI:15378"/>
        <dbReference type="ChEBI" id="CHEBI:17836"/>
        <dbReference type="ChEBI" id="CHEBI:58406"/>
        <dbReference type="EC" id="4.1.3.38"/>
    </reaction>
</comment>
<dbReference type="GO" id="GO:0046656">
    <property type="term" value="P:folic acid biosynthetic process"/>
    <property type="evidence" value="ECO:0007669"/>
    <property type="project" value="UniProtKB-KW"/>
</dbReference>
<dbReference type="NCBIfam" id="NF004761">
    <property type="entry name" value="PRK06092.1"/>
    <property type="match status" value="1"/>
</dbReference>
<evidence type="ECO:0000256" key="7">
    <source>
        <dbReference type="ARBA" id="ARBA00035633"/>
    </source>
</evidence>
<dbReference type="Pfam" id="PF01063">
    <property type="entry name" value="Aminotran_4"/>
    <property type="match status" value="1"/>
</dbReference>
<dbReference type="PANTHER" id="PTHR42743">
    <property type="entry name" value="AMINO-ACID AMINOTRANSFERASE"/>
    <property type="match status" value="1"/>
</dbReference>
<evidence type="ECO:0000256" key="6">
    <source>
        <dbReference type="ARBA" id="ARBA00023239"/>
    </source>
</evidence>
<organism evidence="10">
    <name type="scientific">hydrothermal vent metagenome</name>
    <dbReference type="NCBI Taxonomy" id="652676"/>
    <lineage>
        <taxon>unclassified sequences</taxon>
        <taxon>metagenomes</taxon>
        <taxon>ecological metagenomes</taxon>
    </lineage>
</organism>
<dbReference type="InterPro" id="IPR018300">
    <property type="entry name" value="Aminotrans_IV_CS"/>
</dbReference>
<dbReference type="NCBIfam" id="TIGR03461">
    <property type="entry name" value="pabC_Proteo"/>
    <property type="match status" value="1"/>
</dbReference>
<dbReference type="GO" id="GO:0008153">
    <property type="term" value="P:4-aminobenzoate biosynthetic process"/>
    <property type="evidence" value="ECO:0007669"/>
    <property type="project" value="TreeGrafter"/>
</dbReference>
<keyword evidence="4" id="KW-0663">Pyridoxal phosphate</keyword>
<dbReference type="GO" id="GO:0008696">
    <property type="term" value="F:4-amino-4-deoxychorismate lyase activity"/>
    <property type="evidence" value="ECO:0007669"/>
    <property type="project" value="UniProtKB-EC"/>
</dbReference>
<dbReference type="CDD" id="cd01559">
    <property type="entry name" value="ADCL_like"/>
    <property type="match status" value="1"/>
</dbReference>
<evidence type="ECO:0000256" key="4">
    <source>
        <dbReference type="ARBA" id="ARBA00022898"/>
    </source>
</evidence>
<dbReference type="AlphaFoldDB" id="A0A3B0ZLS0"/>
<evidence type="ECO:0000256" key="8">
    <source>
        <dbReference type="ARBA" id="ARBA00035676"/>
    </source>
</evidence>
<gene>
    <name evidence="10" type="ORF">MNBD_GAMMA20-2176</name>
</gene>
<dbReference type="InterPro" id="IPR050571">
    <property type="entry name" value="Class-IV_PLP-Dep_Aminotrnsfr"/>
</dbReference>
<comment type="cofactor">
    <cofactor evidence="1">
        <name>pyridoxal 5'-phosphate</name>
        <dbReference type="ChEBI" id="CHEBI:597326"/>
    </cofactor>
</comment>
<dbReference type="EC" id="4.1.3.38" evidence="8"/>
<comment type="pathway">
    <text evidence="7">Cofactor biosynthesis; tetrahydrofolate biosynthesis; 4-aminobenzoate from chorismate: step 2/2.</text>
</comment>
<comment type="similarity">
    <text evidence="2">Belongs to the class-IV pyridoxal-phosphate-dependent aminotransferase family.</text>
</comment>
<dbReference type="InterPro" id="IPR017824">
    <property type="entry name" value="Aminodeoxychorismate_lyase_IV"/>
</dbReference>
<dbReference type="InterPro" id="IPR036038">
    <property type="entry name" value="Aminotransferase-like"/>
</dbReference>
<evidence type="ECO:0000256" key="3">
    <source>
        <dbReference type="ARBA" id="ARBA00011738"/>
    </source>
</evidence>
<evidence type="ECO:0000256" key="9">
    <source>
        <dbReference type="ARBA" id="ARBA00049529"/>
    </source>
</evidence>
<dbReference type="InterPro" id="IPR001544">
    <property type="entry name" value="Aminotrans_IV"/>
</dbReference>
<evidence type="ECO:0000256" key="1">
    <source>
        <dbReference type="ARBA" id="ARBA00001933"/>
    </source>
</evidence>
<evidence type="ECO:0000313" key="10">
    <source>
        <dbReference type="EMBL" id="VAW92601.1"/>
    </source>
</evidence>
<dbReference type="GO" id="GO:0030170">
    <property type="term" value="F:pyridoxal phosphate binding"/>
    <property type="evidence" value="ECO:0007669"/>
    <property type="project" value="InterPro"/>
</dbReference>
<protein>
    <recommendedName>
        <fullName evidence="8">aminodeoxychorismate lyase</fullName>
        <ecNumber evidence="8">4.1.3.38</ecNumber>
    </recommendedName>
</protein>
<name>A0A3B0ZLS0_9ZZZZ</name>
<keyword evidence="6 10" id="KW-0456">Lyase</keyword>
<sequence>MVSTLINGIETHDIDAQDRGFQYGDGLFETLRICAGQACLWPQHLARLAQGCKRLGLPMPDEALLRNEADRLCRGEVDGVLKIVLTRGSGGRGYRPPENPAPTRLLARFPAADYPPENRTQGVVVRICDTRLGLNPALAGLKHLNRLEQVLARAEWSDIDIAEGLMQDIEGNIIEGTMSNLFVVQAGILRTPELSRCGVAGVMRARVMAEAEVLGIPVDEGRLGLRDLAVADEVFLTNSIIGIWPVRQWVGRDYAPGPLTTRLAAAVDMCND</sequence>
<reference evidence="10" key="1">
    <citation type="submission" date="2018-06" db="EMBL/GenBank/DDBJ databases">
        <authorList>
            <person name="Zhirakovskaya E."/>
        </authorList>
    </citation>
    <scope>NUCLEOTIDE SEQUENCE</scope>
</reference>
<dbReference type="EMBL" id="UOFU01000002">
    <property type="protein sequence ID" value="VAW92601.1"/>
    <property type="molecule type" value="Genomic_DNA"/>
</dbReference>
<dbReference type="InterPro" id="IPR043131">
    <property type="entry name" value="BCAT-like_N"/>
</dbReference>
<dbReference type="PANTHER" id="PTHR42743:SF2">
    <property type="entry name" value="AMINODEOXYCHORISMATE LYASE"/>
    <property type="match status" value="1"/>
</dbReference>
<dbReference type="PROSITE" id="PS00770">
    <property type="entry name" value="AA_TRANSFER_CLASS_4"/>
    <property type="match status" value="1"/>
</dbReference>
<dbReference type="GO" id="GO:0005829">
    <property type="term" value="C:cytosol"/>
    <property type="evidence" value="ECO:0007669"/>
    <property type="project" value="TreeGrafter"/>
</dbReference>
<keyword evidence="5" id="KW-0289">Folate biosynthesis</keyword>
<dbReference type="FunFam" id="3.20.10.10:FF:000002">
    <property type="entry name" value="D-alanine aminotransferase"/>
    <property type="match status" value="1"/>
</dbReference>
<accession>A0A3B0ZLS0</accession>
<dbReference type="InterPro" id="IPR043132">
    <property type="entry name" value="BCAT-like_C"/>
</dbReference>